<evidence type="ECO:0000313" key="1">
    <source>
        <dbReference type="EMBL" id="KAE8406456.1"/>
    </source>
</evidence>
<dbReference type="Proteomes" id="UP000325579">
    <property type="component" value="Unassembled WGS sequence"/>
</dbReference>
<evidence type="ECO:0000313" key="2">
    <source>
        <dbReference type="Proteomes" id="UP000325579"/>
    </source>
</evidence>
<protein>
    <submittedName>
        <fullName evidence="1">Uncharacterized protein</fullName>
    </submittedName>
</protein>
<gene>
    <name evidence="1" type="ORF">BDV37DRAFT_57183</name>
</gene>
<name>A0A5N7DJ28_9EURO</name>
<dbReference type="RefSeq" id="XP_031943775.1">
    <property type="nucleotide sequence ID" value="XM_032090889.1"/>
</dbReference>
<reference evidence="1 2" key="1">
    <citation type="submission" date="2019-04" db="EMBL/GenBank/DDBJ databases">
        <authorList>
            <consortium name="DOE Joint Genome Institute"/>
            <person name="Mondo S."/>
            <person name="Kjaerbolling I."/>
            <person name="Vesth T."/>
            <person name="Frisvad J.C."/>
            <person name="Nybo J.L."/>
            <person name="Theobald S."/>
            <person name="Kildgaard S."/>
            <person name="Isbrandt T."/>
            <person name="Kuo A."/>
            <person name="Sato A."/>
            <person name="Lyhne E.K."/>
            <person name="Kogle M.E."/>
            <person name="Wiebenga A."/>
            <person name="Kun R.S."/>
            <person name="Lubbers R.J."/>
            <person name="Makela M.R."/>
            <person name="Barry K."/>
            <person name="Chovatia M."/>
            <person name="Clum A."/>
            <person name="Daum C."/>
            <person name="Haridas S."/>
            <person name="He G."/>
            <person name="LaButti K."/>
            <person name="Lipzen A."/>
            <person name="Riley R."/>
            <person name="Salamov A."/>
            <person name="Simmons B.A."/>
            <person name="Magnuson J.K."/>
            <person name="Henrissat B."/>
            <person name="Mortensen U.H."/>
            <person name="Larsen T.O."/>
            <person name="Devries R.P."/>
            <person name="Grigoriev I.V."/>
            <person name="Machida M."/>
            <person name="Baker S.E."/>
            <person name="Andersen M.R."/>
            <person name="Cantor M.N."/>
            <person name="Hua S.X."/>
        </authorList>
    </citation>
    <scope>NUCLEOTIDE SEQUENCE [LARGE SCALE GENOMIC DNA]</scope>
    <source>
        <strain evidence="1 2">CBS 119388</strain>
    </source>
</reference>
<accession>A0A5N7DJ28</accession>
<proteinExistence type="predicted"/>
<dbReference type="GeneID" id="43675580"/>
<dbReference type="EMBL" id="ML736753">
    <property type="protein sequence ID" value="KAE8406456.1"/>
    <property type="molecule type" value="Genomic_DNA"/>
</dbReference>
<sequence length="192" mass="21711">MENLDLIGHRRRWRSVMSAPCQVDMTIGELARAVLLGPYTSSNATTTQAVRARWYRQAPENTPLGETGPSVSRSLASPVLIDVLHRDGKTVLKDGSVNIRDWSSHGWNLEFKGGAKSPCRPNRAVIVIRGESNYVVETNDRRSRACGSRRRKVCRRLRHWSTANRLNPRLSFRMPNAVCREPGNYAEEPYLP</sequence>
<keyword evidence="2" id="KW-1185">Reference proteome</keyword>
<organism evidence="1 2">
    <name type="scientific">Aspergillus pseudonomiae</name>
    <dbReference type="NCBI Taxonomy" id="1506151"/>
    <lineage>
        <taxon>Eukaryota</taxon>
        <taxon>Fungi</taxon>
        <taxon>Dikarya</taxon>
        <taxon>Ascomycota</taxon>
        <taxon>Pezizomycotina</taxon>
        <taxon>Eurotiomycetes</taxon>
        <taxon>Eurotiomycetidae</taxon>
        <taxon>Eurotiales</taxon>
        <taxon>Aspergillaceae</taxon>
        <taxon>Aspergillus</taxon>
        <taxon>Aspergillus subgen. Circumdati</taxon>
    </lineage>
</organism>
<dbReference type="AlphaFoldDB" id="A0A5N7DJ28"/>